<organism evidence="2 3">
    <name type="scientific">Effusibacillus lacus</name>
    <dbReference type="NCBI Taxonomy" id="1348429"/>
    <lineage>
        <taxon>Bacteria</taxon>
        <taxon>Bacillati</taxon>
        <taxon>Bacillota</taxon>
        <taxon>Bacilli</taxon>
        <taxon>Bacillales</taxon>
        <taxon>Alicyclobacillaceae</taxon>
        <taxon>Effusibacillus</taxon>
    </lineage>
</organism>
<name>A0A292YLI5_9BACL</name>
<dbReference type="Gene3D" id="3.60.15.10">
    <property type="entry name" value="Ribonuclease Z/Hydroxyacylglutathione hydrolase-like"/>
    <property type="match status" value="1"/>
</dbReference>
<gene>
    <name evidence="2" type="ORF">EFBL_1394</name>
</gene>
<sequence length="290" mass="32036">MAFRRGLFWMVLVLIVLAGATMETLLPAVRYFDQTPIGTKFDISDKAVLRFLDVGSGVSAVLRTREGHHLLFDTGVDSSALMILKELAFLKAHRLDFVILTSPNPEHMGGFGILSQSVPIGKVAYPDLSYAEFEPDSYESAKLIPRIRLKADQEYTLGEDLSVKVFHPREPQLGLEGESSLVAQVNYRGTRILFTGDITSRVAEKLSELPVESDILVVPNHAKTGSLSAEFLKKVNPRVAVLTGIQKGGTSPDESIVELLYESWTDVYRTDQFGSVTVVIGHRGYDVLRP</sequence>
<dbReference type="InterPro" id="IPR052159">
    <property type="entry name" value="Competence_DNA_uptake"/>
</dbReference>
<dbReference type="PANTHER" id="PTHR30619:SF1">
    <property type="entry name" value="RECOMBINATION PROTEIN 2"/>
    <property type="match status" value="1"/>
</dbReference>
<accession>A0A292YLI5</accession>
<keyword evidence="2" id="KW-0378">Hydrolase</keyword>
<dbReference type="GO" id="GO:0016787">
    <property type="term" value="F:hydrolase activity"/>
    <property type="evidence" value="ECO:0007669"/>
    <property type="project" value="UniProtKB-KW"/>
</dbReference>
<feature type="domain" description="Metallo-beta-lactamase" evidence="1">
    <location>
        <begin position="54"/>
        <end position="242"/>
    </location>
</feature>
<evidence type="ECO:0000313" key="2">
    <source>
        <dbReference type="EMBL" id="GAX89769.1"/>
    </source>
</evidence>
<dbReference type="Proteomes" id="UP000217785">
    <property type="component" value="Unassembled WGS sequence"/>
</dbReference>
<comment type="caution">
    <text evidence="2">The sequence shown here is derived from an EMBL/GenBank/DDBJ whole genome shotgun (WGS) entry which is preliminary data.</text>
</comment>
<evidence type="ECO:0000259" key="1">
    <source>
        <dbReference type="Pfam" id="PF00753"/>
    </source>
</evidence>
<reference evidence="3" key="1">
    <citation type="submission" date="2017-07" db="EMBL/GenBank/DDBJ databases">
        <title>Draft genome sequence of Effusibacillus lacus strain skLN1.</title>
        <authorList>
            <person name="Watanabe M."/>
            <person name="Kojima H."/>
            <person name="Fukui M."/>
        </authorList>
    </citation>
    <scope>NUCLEOTIDE SEQUENCE [LARGE SCALE GENOMIC DNA]</scope>
    <source>
        <strain evidence="3">skLN1</strain>
    </source>
</reference>
<dbReference type="SUPFAM" id="SSF56281">
    <property type="entry name" value="Metallo-hydrolase/oxidoreductase"/>
    <property type="match status" value="1"/>
</dbReference>
<proteinExistence type="predicted"/>
<keyword evidence="3" id="KW-1185">Reference proteome</keyword>
<dbReference type="RefSeq" id="WP_165912512.1">
    <property type="nucleotide sequence ID" value="NZ_BDUF01000029.1"/>
</dbReference>
<dbReference type="AlphaFoldDB" id="A0A292YLI5"/>
<dbReference type="InterPro" id="IPR001279">
    <property type="entry name" value="Metallo-B-lactamas"/>
</dbReference>
<dbReference type="Pfam" id="PF00753">
    <property type="entry name" value="Lactamase_B"/>
    <property type="match status" value="1"/>
</dbReference>
<dbReference type="EMBL" id="BDUF01000029">
    <property type="protein sequence ID" value="GAX89769.1"/>
    <property type="molecule type" value="Genomic_DNA"/>
</dbReference>
<dbReference type="PANTHER" id="PTHR30619">
    <property type="entry name" value="DNA INTERNALIZATION/COMPETENCE PROTEIN COMEC/REC2"/>
    <property type="match status" value="1"/>
</dbReference>
<protein>
    <submittedName>
        <fullName evidence="2">Hydrolase</fullName>
    </submittedName>
</protein>
<evidence type="ECO:0000313" key="3">
    <source>
        <dbReference type="Proteomes" id="UP000217785"/>
    </source>
</evidence>
<dbReference type="InterPro" id="IPR036866">
    <property type="entry name" value="RibonucZ/Hydroxyglut_hydro"/>
</dbReference>